<protein>
    <submittedName>
        <fullName evidence="1">Uncharacterized protein</fullName>
    </submittedName>
</protein>
<dbReference type="EMBL" id="BORT01000025">
    <property type="protein sequence ID" value="GIO49802.1"/>
    <property type="molecule type" value="Genomic_DNA"/>
</dbReference>
<keyword evidence="2" id="KW-1185">Reference proteome</keyword>
<comment type="caution">
    <text evidence="1">The sequence shown here is derived from an EMBL/GenBank/DDBJ whole genome shotgun (WGS) entry which is preliminary data.</text>
</comment>
<evidence type="ECO:0000313" key="1">
    <source>
        <dbReference type="EMBL" id="GIO49802.1"/>
    </source>
</evidence>
<dbReference type="Proteomes" id="UP000682811">
    <property type="component" value="Unassembled WGS sequence"/>
</dbReference>
<sequence length="45" mass="5070">MAHFPKITMKHFHLGSGYDIKNRGDVYNEMITRLSSNRFGGNGNG</sequence>
<dbReference type="AlphaFoldDB" id="A0A919YEN3"/>
<organism evidence="1 2">
    <name type="scientific">Paenibacillus azoreducens</name>
    <dbReference type="NCBI Taxonomy" id="116718"/>
    <lineage>
        <taxon>Bacteria</taxon>
        <taxon>Bacillati</taxon>
        <taxon>Bacillota</taxon>
        <taxon>Bacilli</taxon>
        <taxon>Bacillales</taxon>
        <taxon>Paenibacillaceae</taxon>
        <taxon>Paenibacillus</taxon>
    </lineage>
</organism>
<accession>A0A919YEN3</accession>
<gene>
    <name evidence="1" type="ORF">J34TS1_45670</name>
</gene>
<reference evidence="1 2" key="1">
    <citation type="submission" date="2021-03" db="EMBL/GenBank/DDBJ databases">
        <title>Antimicrobial resistance genes in bacteria isolated from Japanese honey, and their potential for conferring macrolide and lincosamide resistance in the American foulbrood pathogen Paenibacillus larvae.</title>
        <authorList>
            <person name="Okamoto M."/>
            <person name="Kumagai M."/>
            <person name="Kanamori H."/>
            <person name="Takamatsu D."/>
        </authorList>
    </citation>
    <scope>NUCLEOTIDE SEQUENCE [LARGE SCALE GENOMIC DNA]</scope>
    <source>
        <strain evidence="1 2">J34TS1</strain>
    </source>
</reference>
<name>A0A919YEN3_9BACL</name>
<evidence type="ECO:0000313" key="2">
    <source>
        <dbReference type="Proteomes" id="UP000682811"/>
    </source>
</evidence>
<proteinExistence type="predicted"/>